<keyword evidence="2" id="KW-1185">Reference proteome</keyword>
<protein>
    <submittedName>
        <fullName evidence="1">Uncharacterized protein</fullName>
    </submittedName>
</protein>
<comment type="caution">
    <text evidence="1">The sequence shown here is derived from an EMBL/GenBank/DDBJ whole genome shotgun (WGS) entry which is preliminary data.</text>
</comment>
<dbReference type="Proteomes" id="UP001233999">
    <property type="component" value="Unassembled WGS sequence"/>
</dbReference>
<proteinExistence type="predicted"/>
<sequence length="100" mass="11083">VADMDIQWEWPLYTSTLTTSISLLASTSINASPTTIPLRFLGFNAHILRLHLIPSSLSADVLLLALSKDPSDEHSHCLIWLFFCPKPVQLCSEAIAMRCS</sequence>
<gene>
    <name evidence="1" type="ORF">L9F63_019524</name>
</gene>
<feature type="non-terminal residue" evidence="1">
    <location>
        <position position="100"/>
    </location>
</feature>
<feature type="non-terminal residue" evidence="1">
    <location>
        <position position="1"/>
    </location>
</feature>
<dbReference type="AlphaFoldDB" id="A0AAD7ZU02"/>
<organism evidence="1 2">
    <name type="scientific">Diploptera punctata</name>
    <name type="common">Pacific beetle cockroach</name>
    <dbReference type="NCBI Taxonomy" id="6984"/>
    <lineage>
        <taxon>Eukaryota</taxon>
        <taxon>Metazoa</taxon>
        <taxon>Ecdysozoa</taxon>
        <taxon>Arthropoda</taxon>
        <taxon>Hexapoda</taxon>
        <taxon>Insecta</taxon>
        <taxon>Pterygota</taxon>
        <taxon>Neoptera</taxon>
        <taxon>Polyneoptera</taxon>
        <taxon>Dictyoptera</taxon>
        <taxon>Blattodea</taxon>
        <taxon>Blaberoidea</taxon>
        <taxon>Blaberidae</taxon>
        <taxon>Diplopterinae</taxon>
        <taxon>Diploptera</taxon>
    </lineage>
</organism>
<evidence type="ECO:0000313" key="1">
    <source>
        <dbReference type="EMBL" id="KAJ9586880.1"/>
    </source>
</evidence>
<evidence type="ECO:0000313" key="2">
    <source>
        <dbReference type="Proteomes" id="UP001233999"/>
    </source>
</evidence>
<reference evidence="1" key="1">
    <citation type="journal article" date="2023" name="IScience">
        <title>Live-bearing cockroach genome reveals convergent evolutionary mechanisms linked to viviparity in insects and beyond.</title>
        <authorList>
            <person name="Fouks B."/>
            <person name="Harrison M.C."/>
            <person name="Mikhailova A.A."/>
            <person name="Marchal E."/>
            <person name="English S."/>
            <person name="Carruthers M."/>
            <person name="Jennings E.C."/>
            <person name="Chiamaka E.L."/>
            <person name="Frigard R.A."/>
            <person name="Pippel M."/>
            <person name="Attardo G.M."/>
            <person name="Benoit J.B."/>
            <person name="Bornberg-Bauer E."/>
            <person name="Tobe S.S."/>
        </authorList>
    </citation>
    <scope>NUCLEOTIDE SEQUENCE</scope>
    <source>
        <strain evidence="1">Stay&amp;Tobe</strain>
    </source>
</reference>
<dbReference type="EMBL" id="JASPKZ010006829">
    <property type="protein sequence ID" value="KAJ9586880.1"/>
    <property type="molecule type" value="Genomic_DNA"/>
</dbReference>
<name>A0AAD7ZU02_DIPPU</name>
<accession>A0AAD7ZU02</accession>
<reference evidence="1" key="2">
    <citation type="submission" date="2023-05" db="EMBL/GenBank/DDBJ databases">
        <authorList>
            <person name="Fouks B."/>
        </authorList>
    </citation>
    <scope>NUCLEOTIDE SEQUENCE</scope>
    <source>
        <strain evidence="1">Stay&amp;Tobe</strain>
        <tissue evidence="1">Testes</tissue>
    </source>
</reference>